<evidence type="ECO:0000256" key="1">
    <source>
        <dbReference type="SAM" id="SignalP"/>
    </source>
</evidence>
<accession>A0A172WN47</accession>
<name>A0A172WN47_STUST</name>
<organism evidence="2 3">
    <name type="scientific">Stutzerimonas stutzeri</name>
    <name type="common">Pseudomonas stutzeri</name>
    <dbReference type="NCBI Taxonomy" id="316"/>
    <lineage>
        <taxon>Bacteria</taxon>
        <taxon>Pseudomonadati</taxon>
        <taxon>Pseudomonadota</taxon>
        <taxon>Gammaproteobacteria</taxon>
        <taxon>Pseudomonadales</taxon>
        <taxon>Pseudomonadaceae</taxon>
        <taxon>Stutzerimonas</taxon>
    </lineage>
</organism>
<sequence length="225" mass="24111">MRFGAILLGVLMAPSAQAIEAYSCRNGFFPASAGQVRHAEVTAGTGEQVHFRNDAPGCPDKASCLQNAYLVDGDRLLVGEQADGWACVWYFAETREFVGWLPTRNLDVEASAPIPTLNDWIGRWVPIAGGNSIIITHPSPAGPLAIEGEAIWQGGLNSFGERVVHVGAFAGKAQPTGDLLKVVEGSDEYECSVTMQYIAGNLVVTDNSHCGGMNVRFDDVYRKAP</sequence>
<reference evidence="2 3" key="1">
    <citation type="submission" date="2016-05" db="EMBL/GenBank/DDBJ databases">
        <title>Genome sequence of Pseudomonas stutzeri 273 and identification of the exopolysaccharide biosynthesis locus.</title>
        <authorList>
            <person name="Wu S."/>
            <person name="Sun C."/>
        </authorList>
    </citation>
    <scope>NUCLEOTIDE SEQUENCE [LARGE SCALE GENOMIC DNA]</scope>
    <source>
        <strain evidence="2 3">273</strain>
    </source>
</reference>
<feature type="signal peptide" evidence="1">
    <location>
        <begin position="1"/>
        <end position="18"/>
    </location>
</feature>
<dbReference type="AlphaFoldDB" id="A0A172WN47"/>
<dbReference type="RefSeq" id="WP_064480978.1">
    <property type="nucleotide sequence ID" value="NZ_CP015641.1"/>
</dbReference>
<keyword evidence="1" id="KW-0732">Signal</keyword>
<gene>
    <name evidence="2" type="ORF">PS273GM_06485</name>
</gene>
<dbReference type="Proteomes" id="UP000077787">
    <property type="component" value="Chromosome"/>
</dbReference>
<proteinExistence type="predicted"/>
<protein>
    <recommendedName>
        <fullName evidence="4">SH3 domain-containing protein</fullName>
    </recommendedName>
</protein>
<evidence type="ECO:0008006" key="4">
    <source>
        <dbReference type="Google" id="ProtNLM"/>
    </source>
</evidence>
<feature type="chain" id="PRO_5008002745" description="SH3 domain-containing protein" evidence="1">
    <location>
        <begin position="19"/>
        <end position="225"/>
    </location>
</feature>
<dbReference type="EMBL" id="CP015641">
    <property type="protein sequence ID" value="ANF24820.1"/>
    <property type="molecule type" value="Genomic_DNA"/>
</dbReference>
<evidence type="ECO:0000313" key="3">
    <source>
        <dbReference type="Proteomes" id="UP000077787"/>
    </source>
</evidence>
<evidence type="ECO:0000313" key="2">
    <source>
        <dbReference type="EMBL" id="ANF24820.1"/>
    </source>
</evidence>
<dbReference type="OrthoDB" id="6847114at2"/>